<keyword evidence="5" id="KW-1185">Reference proteome</keyword>
<dbReference type="Proteomes" id="UP000277580">
    <property type="component" value="Unassembled WGS sequence"/>
</dbReference>
<evidence type="ECO:0000313" key="5">
    <source>
        <dbReference type="Proteomes" id="UP000277580"/>
    </source>
</evidence>
<dbReference type="GO" id="GO:0016020">
    <property type="term" value="C:membrane"/>
    <property type="evidence" value="ECO:0007669"/>
    <property type="project" value="TreeGrafter"/>
</dbReference>
<feature type="domain" description="DUF3533" evidence="3">
    <location>
        <begin position="63"/>
        <end position="423"/>
    </location>
</feature>
<keyword evidence="2" id="KW-1133">Transmembrane helix</keyword>
<gene>
    <name evidence="4" type="ORF">P167DRAFT_495636</name>
</gene>
<dbReference type="STRING" id="1392247.A0A3N4KAM5"/>
<evidence type="ECO:0000256" key="1">
    <source>
        <dbReference type="SAM" id="MobiDB-lite"/>
    </source>
</evidence>
<feature type="transmembrane region" description="Helical" evidence="2">
    <location>
        <begin position="334"/>
        <end position="351"/>
    </location>
</feature>
<organism evidence="4 5">
    <name type="scientific">Morchella conica CCBAS932</name>
    <dbReference type="NCBI Taxonomy" id="1392247"/>
    <lineage>
        <taxon>Eukaryota</taxon>
        <taxon>Fungi</taxon>
        <taxon>Dikarya</taxon>
        <taxon>Ascomycota</taxon>
        <taxon>Pezizomycotina</taxon>
        <taxon>Pezizomycetes</taxon>
        <taxon>Pezizales</taxon>
        <taxon>Morchellaceae</taxon>
        <taxon>Morchella</taxon>
    </lineage>
</organism>
<feature type="transmembrane region" description="Helical" evidence="2">
    <location>
        <begin position="298"/>
        <end position="322"/>
    </location>
</feature>
<dbReference type="InParanoid" id="A0A3N4KAM5"/>
<dbReference type="EMBL" id="ML119180">
    <property type="protein sequence ID" value="RPB07560.1"/>
    <property type="molecule type" value="Genomic_DNA"/>
</dbReference>
<dbReference type="InterPro" id="IPR022703">
    <property type="entry name" value="DUF3533"/>
</dbReference>
<dbReference type="InterPro" id="IPR053001">
    <property type="entry name" value="MNNG_permease-like"/>
</dbReference>
<feature type="region of interest" description="Disordered" evidence="1">
    <location>
        <begin position="1"/>
        <end position="22"/>
    </location>
</feature>
<reference evidence="4 5" key="1">
    <citation type="journal article" date="2018" name="Nat. Ecol. Evol.">
        <title>Pezizomycetes genomes reveal the molecular basis of ectomycorrhizal truffle lifestyle.</title>
        <authorList>
            <person name="Murat C."/>
            <person name="Payen T."/>
            <person name="Noel B."/>
            <person name="Kuo A."/>
            <person name="Morin E."/>
            <person name="Chen J."/>
            <person name="Kohler A."/>
            <person name="Krizsan K."/>
            <person name="Balestrini R."/>
            <person name="Da Silva C."/>
            <person name="Montanini B."/>
            <person name="Hainaut M."/>
            <person name="Levati E."/>
            <person name="Barry K.W."/>
            <person name="Belfiori B."/>
            <person name="Cichocki N."/>
            <person name="Clum A."/>
            <person name="Dockter R.B."/>
            <person name="Fauchery L."/>
            <person name="Guy J."/>
            <person name="Iotti M."/>
            <person name="Le Tacon F."/>
            <person name="Lindquist E.A."/>
            <person name="Lipzen A."/>
            <person name="Malagnac F."/>
            <person name="Mello A."/>
            <person name="Molinier V."/>
            <person name="Miyauchi S."/>
            <person name="Poulain J."/>
            <person name="Riccioni C."/>
            <person name="Rubini A."/>
            <person name="Sitrit Y."/>
            <person name="Splivallo R."/>
            <person name="Traeger S."/>
            <person name="Wang M."/>
            <person name="Zifcakova L."/>
            <person name="Wipf D."/>
            <person name="Zambonelli A."/>
            <person name="Paolocci F."/>
            <person name="Nowrousian M."/>
            <person name="Ottonello S."/>
            <person name="Baldrian P."/>
            <person name="Spatafora J.W."/>
            <person name="Henrissat B."/>
            <person name="Nagy L.G."/>
            <person name="Aury J.M."/>
            <person name="Wincker P."/>
            <person name="Grigoriev I.V."/>
            <person name="Bonfante P."/>
            <person name="Martin F.M."/>
        </authorList>
    </citation>
    <scope>NUCLEOTIDE SEQUENCE [LARGE SCALE GENOMIC DNA]</scope>
    <source>
        <strain evidence="4 5">CCBAS932</strain>
    </source>
</reference>
<keyword evidence="2" id="KW-0472">Membrane</keyword>
<keyword evidence="2" id="KW-0812">Transmembrane</keyword>
<accession>A0A3N4KAM5</accession>
<feature type="transmembrane region" description="Helical" evidence="2">
    <location>
        <begin position="363"/>
        <end position="382"/>
    </location>
</feature>
<feature type="transmembrane region" description="Helical" evidence="2">
    <location>
        <begin position="273"/>
        <end position="292"/>
    </location>
</feature>
<sequence>MKSTQDLNSHRPGISSDNVTLTTPQKQDLDGIAGATLEAGPQSAAAPVVLPKSLALKQLIGAAVTLLVLFWANTSWIMGKMYKQADHAHRLHILAIDLDGGPIGSSLLSTTALLSGTHGQPTYVNTPYDSSSDETYDSIYNRVRTGGSIWGAIIANPSASNNLSAALSSNATTYDPTSALTIIYNEARFRTVEISLIYSNLLSAAGATGAAYQRTHGVATISSLAANTNTSATSIAAALQPVSYTVSNINPFGFSSSVLLNTVMFVFPPLSQFFIVMATNGILAGAGAYAHWSLKSNLLIRAVLGTAYPCLIGLSWAGWVYTWKDGADLGAGQYFLSWLTIWLYASINFWVIDGTCAVLEMRWMPFFVITAIITQVSAVLSPMELASNFYRIEYLLPSHHIWGILMTIFGNGAANELKVNLTVAVLMLPVAASWGLWGNWRRWTKVSAAVAAGRA</sequence>
<dbReference type="AlphaFoldDB" id="A0A3N4KAM5"/>
<proteinExistence type="predicted"/>
<evidence type="ECO:0000256" key="2">
    <source>
        <dbReference type="SAM" id="Phobius"/>
    </source>
</evidence>
<feature type="transmembrane region" description="Helical" evidence="2">
    <location>
        <begin position="419"/>
        <end position="437"/>
    </location>
</feature>
<name>A0A3N4KAM5_9PEZI</name>
<protein>
    <recommendedName>
        <fullName evidence="3">DUF3533 domain-containing protein</fullName>
    </recommendedName>
</protein>
<evidence type="ECO:0000313" key="4">
    <source>
        <dbReference type="EMBL" id="RPB07560.1"/>
    </source>
</evidence>
<dbReference type="Pfam" id="PF12051">
    <property type="entry name" value="DUF3533"/>
    <property type="match status" value="1"/>
</dbReference>
<dbReference type="PANTHER" id="PTHR34814:SF2">
    <property type="entry name" value="DUF3533 DOMAIN-CONTAINING PROTEIN"/>
    <property type="match status" value="1"/>
</dbReference>
<dbReference type="OrthoDB" id="2140105at2759"/>
<dbReference type="PANTHER" id="PTHR34814">
    <property type="entry name" value="NITROSOGUANIDINE RESISTANCE PROTEIN SNG1"/>
    <property type="match status" value="1"/>
</dbReference>
<dbReference type="FunCoup" id="A0A3N4KAM5">
    <property type="interactions" value="28"/>
</dbReference>
<evidence type="ECO:0000259" key="3">
    <source>
        <dbReference type="Pfam" id="PF12051"/>
    </source>
</evidence>